<name>A0A2I0I0D1_PUNGR</name>
<reference evidence="2 3" key="1">
    <citation type="submission" date="2017-11" db="EMBL/GenBank/DDBJ databases">
        <title>De-novo sequencing of pomegranate (Punica granatum L.) genome.</title>
        <authorList>
            <person name="Akparov Z."/>
            <person name="Amiraslanov A."/>
            <person name="Hajiyeva S."/>
            <person name="Abbasov M."/>
            <person name="Kaur K."/>
            <person name="Hamwieh A."/>
            <person name="Solovyev V."/>
            <person name="Salamov A."/>
            <person name="Braich B."/>
            <person name="Kosarev P."/>
            <person name="Mahmoud A."/>
            <person name="Hajiyev E."/>
            <person name="Babayeva S."/>
            <person name="Izzatullayeva V."/>
            <person name="Mammadov A."/>
            <person name="Mammadov A."/>
            <person name="Sharifova S."/>
            <person name="Ojaghi J."/>
            <person name="Eynullazada K."/>
            <person name="Bayramov B."/>
            <person name="Abdulazimova A."/>
            <person name="Shahmuradov I."/>
        </authorList>
    </citation>
    <scope>NUCLEOTIDE SEQUENCE [LARGE SCALE GENOMIC DNA]</scope>
    <source>
        <strain evidence="3">cv. AG2017</strain>
        <tissue evidence="2">Leaf</tissue>
    </source>
</reference>
<protein>
    <submittedName>
        <fullName evidence="2">Uncharacterized protein</fullName>
    </submittedName>
</protein>
<feature type="region of interest" description="Disordered" evidence="1">
    <location>
        <begin position="58"/>
        <end position="97"/>
    </location>
</feature>
<dbReference type="Proteomes" id="UP000233551">
    <property type="component" value="Unassembled WGS sequence"/>
</dbReference>
<evidence type="ECO:0000256" key="1">
    <source>
        <dbReference type="SAM" id="MobiDB-lite"/>
    </source>
</evidence>
<evidence type="ECO:0000313" key="2">
    <source>
        <dbReference type="EMBL" id="PKI37415.1"/>
    </source>
</evidence>
<comment type="caution">
    <text evidence="2">The sequence shown here is derived from an EMBL/GenBank/DDBJ whole genome shotgun (WGS) entry which is preliminary data.</text>
</comment>
<keyword evidence="3" id="KW-1185">Reference proteome</keyword>
<organism evidence="2 3">
    <name type="scientific">Punica granatum</name>
    <name type="common">Pomegranate</name>
    <dbReference type="NCBI Taxonomy" id="22663"/>
    <lineage>
        <taxon>Eukaryota</taxon>
        <taxon>Viridiplantae</taxon>
        <taxon>Streptophyta</taxon>
        <taxon>Embryophyta</taxon>
        <taxon>Tracheophyta</taxon>
        <taxon>Spermatophyta</taxon>
        <taxon>Magnoliopsida</taxon>
        <taxon>eudicotyledons</taxon>
        <taxon>Gunneridae</taxon>
        <taxon>Pentapetalae</taxon>
        <taxon>rosids</taxon>
        <taxon>malvids</taxon>
        <taxon>Myrtales</taxon>
        <taxon>Lythraceae</taxon>
        <taxon>Punica</taxon>
    </lineage>
</organism>
<evidence type="ECO:0000313" key="3">
    <source>
        <dbReference type="Proteomes" id="UP000233551"/>
    </source>
</evidence>
<dbReference type="AlphaFoldDB" id="A0A2I0I0D1"/>
<feature type="compositionally biased region" description="Polar residues" evidence="1">
    <location>
        <begin position="63"/>
        <end position="76"/>
    </location>
</feature>
<dbReference type="EMBL" id="PGOL01004405">
    <property type="protein sequence ID" value="PKI37415.1"/>
    <property type="molecule type" value="Genomic_DNA"/>
</dbReference>
<proteinExistence type="predicted"/>
<accession>A0A2I0I0D1</accession>
<sequence length="137" mass="15179">MMQQNLPLSPSDTPDVSHKILQPRVTLSIARSQVQRHFGIHLNHQLSNTQVPRVLQEYKDSHSSTMSDEAQPTLWTNPEIHLPRSSRSIPPKPALPRLPRDAPSVLSLIHPGSGGHHLIHLQIFSGPATFGMRTAAC</sequence>
<gene>
    <name evidence="2" type="ORF">CRG98_042201</name>
</gene>